<name>A0A1V4DCJ7_9ACTN</name>
<accession>A0A1V4DCJ7</accession>
<organism evidence="1 2">
    <name type="scientific">Streptomyces antioxidans</name>
    <dbReference type="NCBI Taxonomy" id="1507734"/>
    <lineage>
        <taxon>Bacteria</taxon>
        <taxon>Bacillati</taxon>
        <taxon>Actinomycetota</taxon>
        <taxon>Actinomycetes</taxon>
        <taxon>Kitasatosporales</taxon>
        <taxon>Streptomycetaceae</taxon>
        <taxon>Streptomyces</taxon>
    </lineage>
</organism>
<evidence type="ECO:0008006" key="3">
    <source>
        <dbReference type="Google" id="ProtNLM"/>
    </source>
</evidence>
<dbReference type="Gene3D" id="3.40.190.10">
    <property type="entry name" value="Periplasmic binding protein-like II"/>
    <property type="match status" value="1"/>
</dbReference>
<dbReference type="OrthoDB" id="3176554at2"/>
<evidence type="ECO:0000313" key="1">
    <source>
        <dbReference type="EMBL" id="OPF83839.1"/>
    </source>
</evidence>
<comment type="caution">
    <text evidence="1">The sequence shown here is derived from an EMBL/GenBank/DDBJ whole genome shotgun (WGS) entry which is preliminary data.</text>
</comment>
<evidence type="ECO:0000313" key="2">
    <source>
        <dbReference type="Proteomes" id="UP000033615"/>
    </source>
</evidence>
<gene>
    <name evidence="1" type="ORF">VT50_0203380</name>
</gene>
<protein>
    <recommendedName>
        <fullName evidence="3">LysR substrate-binding domain-containing protein</fullName>
    </recommendedName>
</protein>
<dbReference type="AlphaFoldDB" id="A0A1V4DCJ7"/>
<proteinExistence type="predicted"/>
<dbReference type="Proteomes" id="UP000033615">
    <property type="component" value="Unassembled WGS sequence"/>
</dbReference>
<keyword evidence="2" id="KW-1185">Reference proteome</keyword>
<reference evidence="1" key="1">
    <citation type="submission" date="2016-12" db="EMBL/GenBank/DDBJ databases">
        <title>Genome sequence of Streptomyces antioxidans MUSC 164.</title>
        <authorList>
            <person name="Lee L.-H."/>
            <person name="Ser H.-L."/>
        </authorList>
    </citation>
    <scope>NUCLEOTIDE SEQUENCE [LARGE SCALE GENOMIC DNA]</scope>
    <source>
        <strain evidence="1">MUSC 164</strain>
    </source>
</reference>
<dbReference type="EMBL" id="LAKD02000004">
    <property type="protein sequence ID" value="OPF83839.1"/>
    <property type="molecule type" value="Genomic_DNA"/>
</dbReference>
<dbReference type="SUPFAM" id="SSF53850">
    <property type="entry name" value="Periplasmic binding protein-like II"/>
    <property type="match status" value="1"/>
</dbReference>
<dbReference type="RefSeq" id="WP_046089843.1">
    <property type="nucleotide sequence ID" value="NZ_LAKD02000004.1"/>
</dbReference>
<sequence>MQAARLGGVGRVTLGFAGTSNCSAMPVLTRAVTSEHPGIELVLEGQAYAGEALGRIAEGSLDLAFVALPVRAGTGARVSLSYHLCTTLFAGTAPIVAQYLLTASGSMQPR</sequence>